<proteinExistence type="predicted"/>
<dbReference type="PANTHER" id="PTHR38440:SF1">
    <property type="entry name" value="UPF0398 PROTEIN SPR0331"/>
    <property type="match status" value="1"/>
</dbReference>
<dbReference type="SUPFAM" id="SSF102405">
    <property type="entry name" value="MCP/YpsA-like"/>
    <property type="match status" value="1"/>
</dbReference>
<accession>A0A136WEL6</accession>
<dbReference type="EMBL" id="LRVM01000004">
    <property type="protein sequence ID" value="KXL52921.1"/>
    <property type="molecule type" value="Genomic_DNA"/>
</dbReference>
<comment type="caution">
    <text evidence="1">The sequence shown here is derived from an EMBL/GenBank/DDBJ whole genome shotgun (WGS) entry which is preliminary data.</text>
</comment>
<dbReference type="InterPro" id="IPR010697">
    <property type="entry name" value="YspA"/>
</dbReference>
<dbReference type="PANTHER" id="PTHR38440">
    <property type="entry name" value="UPF0398 PROTEIN YPSA"/>
    <property type="match status" value="1"/>
</dbReference>
<dbReference type="STRING" id="36847.CLNEO_14630"/>
<evidence type="ECO:0000313" key="2">
    <source>
        <dbReference type="Proteomes" id="UP000070539"/>
    </source>
</evidence>
<evidence type="ECO:0000313" key="1">
    <source>
        <dbReference type="EMBL" id="KXL52921.1"/>
    </source>
</evidence>
<dbReference type="Pfam" id="PF06908">
    <property type="entry name" value="YpsA"/>
    <property type="match status" value="1"/>
</dbReference>
<keyword evidence="2" id="KW-1185">Reference proteome</keyword>
<dbReference type="Proteomes" id="UP000070539">
    <property type="component" value="Unassembled WGS sequence"/>
</dbReference>
<organism evidence="1 2">
    <name type="scientific">Anaerotignum neopropionicum</name>
    <dbReference type="NCBI Taxonomy" id="36847"/>
    <lineage>
        <taxon>Bacteria</taxon>
        <taxon>Bacillati</taxon>
        <taxon>Bacillota</taxon>
        <taxon>Clostridia</taxon>
        <taxon>Lachnospirales</taxon>
        <taxon>Anaerotignaceae</taxon>
        <taxon>Anaerotignum</taxon>
    </lineage>
</organism>
<gene>
    <name evidence="1" type="ORF">CLNEO_14630</name>
</gene>
<reference evidence="1 2" key="1">
    <citation type="submission" date="2016-01" db="EMBL/GenBank/DDBJ databases">
        <title>Genome sequence of Clostridium neopropionicum X4, DSM-3847.</title>
        <authorList>
            <person name="Poehlein A."/>
            <person name="Beck M.H."/>
            <person name="Bengelsdorf F.R."/>
            <person name="Daniel R."/>
            <person name="Duerre P."/>
        </authorList>
    </citation>
    <scope>NUCLEOTIDE SEQUENCE [LARGE SCALE GENOMIC DNA]</scope>
    <source>
        <strain evidence="1 2">DSM-3847</strain>
    </source>
</reference>
<protein>
    <recommendedName>
        <fullName evidence="3">DUF1273 family protein</fullName>
    </recommendedName>
</protein>
<evidence type="ECO:0008006" key="3">
    <source>
        <dbReference type="Google" id="ProtNLM"/>
    </source>
</evidence>
<sequence>MQKKEHSLCFTGHRSEKLPKTAEQLEILKLRLWEEIDKAIENGIDTFYFGGCYGFDLMCADVVAKRKRVIKMSDPKIIKLIAVVPFEEQAVRWKESDREIYYDTLPQCDEVITLNTHYKQGCYHERNRYMVDRCSKMIAYYDGGSGRTAYTINYAKTNGLEITNLYE</sequence>
<dbReference type="OrthoDB" id="1795759at2"/>
<name>A0A136WEL6_9FIRM</name>
<dbReference type="AlphaFoldDB" id="A0A136WEL6"/>
<dbReference type="Gene3D" id="3.40.50.450">
    <property type="match status" value="1"/>
</dbReference>
<dbReference type="RefSeq" id="WP_066086747.1">
    <property type="nucleotide sequence ID" value="NZ_LRVM01000004.1"/>
</dbReference>